<dbReference type="Gene3D" id="3.60.40.10">
    <property type="entry name" value="PPM-type phosphatase domain"/>
    <property type="match status" value="1"/>
</dbReference>
<dbReference type="GO" id="GO:0046872">
    <property type="term" value="F:metal ion binding"/>
    <property type="evidence" value="ECO:0007669"/>
    <property type="project" value="UniProtKB-KW"/>
</dbReference>
<dbReference type="PROSITE" id="PS51746">
    <property type="entry name" value="PPM_2"/>
    <property type="match status" value="1"/>
</dbReference>
<evidence type="ECO:0000256" key="1">
    <source>
        <dbReference type="ARBA" id="ARBA00022723"/>
    </source>
</evidence>
<keyword evidence="1" id="KW-0479">Metal-binding</keyword>
<dbReference type="InterPro" id="IPR036457">
    <property type="entry name" value="PPM-type-like_dom_sf"/>
</dbReference>
<dbReference type="CDD" id="cd00143">
    <property type="entry name" value="PP2Cc"/>
    <property type="match status" value="1"/>
</dbReference>
<dbReference type="AlphaFoldDB" id="A0A8J4V3B0"/>
<dbReference type="SMART" id="SM00368">
    <property type="entry name" value="LRR_RI"/>
    <property type="match status" value="4"/>
</dbReference>
<dbReference type="SUPFAM" id="SSF52047">
    <property type="entry name" value="RNI-like"/>
    <property type="match status" value="1"/>
</dbReference>
<sequence>MGGILDKTKDSHEPLNQDAFVFWRSLKRIYEDPDNLSNFFTPFSVDAEHNQEDQSTPSNARLKRRSTITTESEAYNVLFSKGSSSSSSSNKSKITFQESPQAEGINQNMLATINCKLQLIPPELSHFTLNLDNHFISERLFLCICAAIIENNNNYANRHLATTLKDTPLSTMKKKKIQQDFQEYLAKYYFTITKLSLKNTLLSSRSLEALAQCLRHNRSIVELDLGGNDLTAKGIGLLISGLRDNKTITRLNLADVHAFDEGAFMVAAYLMCSKNIKVVDLASNYITDKGFQALKQSVMRNCTITSLYLSDNQIESQKLHSLEHLLARNTAVQYVLDSIFDSIPWNRKFKNRIASFKKGVMQTRSNSTLTLVDEDDKTPLFRLMNKHNNSPGNMLNGDESGGGGGSEGIGGHFTSPPETPSTRFTIGKSEMTGKRPTMEDRMVAYGCFRNNPNSEFYSIFDGHGGKSASDFAADNIYRIFSEYLNSNKTPQEAFRLAYSSINQQIAPWPFIGTTAASVYIQEDKVYVANVGDSRVILGKITMEGENKKVSTQRLTFDHRPVEESERQRIINAGGTVLNGRVNGMLAVSRALGDSFLNPYVTPEPFQSSFTITEDDKFLILACDGVWDLVSDEEAVLIISGISDPGKSSETLRDLAFSMGSTDNISVMVVKLNDY</sequence>
<dbReference type="InterPro" id="IPR032675">
    <property type="entry name" value="LRR_dom_sf"/>
</dbReference>
<dbReference type="Pfam" id="PF13516">
    <property type="entry name" value="LRR_6"/>
    <property type="match status" value="3"/>
</dbReference>
<dbReference type="Gene3D" id="3.80.10.10">
    <property type="entry name" value="Ribonuclease Inhibitor"/>
    <property type="match status" value="2"/>
</dbReference>
<dbReference type="InterPro" id="IPR000222">
    <property type="entry name" value="PP2C_BS"/>
</dbReference>
<dbReference type="SUPFAM" id="SSF81606">
    <property type="entry name" value="PP2C-like"/>
    <property type="match status" value="1"/>
</dbReference>
<feature type="region of interest" description="Disordered" evidence="5">
    <location>
        <begin position="387"/>
        <end position="435"/>
    </location>
</feature>
<evidence type="ECO:0000256" key="5">
    <source>
        <dbReference type="SAM" id="MobiDB-lite"/>
    </source>
</evidence>
<dbReference type="InterPro" id="IPR015655">
    <property type="entry name" value="PP2C"/>
</dbReference>
<evidence type="ECO:0000313" key="8">
    <source>
        <dbReference type="Proteomes" id="UP000695562"/>
    </source>
</evidence>
<feature type="region of interest" description="Disordered" evidence="5">
    <location>
        <begin position="80"/>
        <end position="99"/>
    </location>
</feature>
<dbReference type="Proteomes" id="UP000695562">
    <property type="component" value="Unassembled WGS sequence"/>
</dbReference>
<dbReference type="EMBL" id="AJWJ01000283">
    <property type="protein sequence ID" value="KAF2072407.1"/>
    <property type="molecule type" value="Genomic_DNA"/>
</dbReference>
<name>A0A8J4V3B0_9MYCE</name>
<keyword evidence="3 4" id="KW-0904">Protein phosphatase</keyword>
<organism evidence="7 8">
    <name type="scientific">Polysphondylium violaceum</name>
    <dbReference type="NCBI Taxonomy" id="133409"/>
    <lineage>
        <taxon>Eukaryota</taxon>
        <taxon>Amoebozoa</taxon>
        <taxon>Evosea</taxon>
        <taxon>Eumycetozoa</taxon>
        <taxon>Dictyostelia</taxon>
        <taxon>Dictyosteliales</taxon>
        <taxon>Dictyosteliaceae</taxon>
        <taxon>Polysphondylium</taxon>
    </lineage>
</organism>
<dbReference type="Pfam" id="PF00481">
    <property type="entry name" value="PP2C"/>
    <property type="match status" value="1"/>
</dbReference>
<feature type="domain" description="PPM-type phosphatase" evidence="6">
    <location>
        <begin position="425"/>
        <end position="671"/>
    </location>
</feature>
<dbReference type="PROSITE" id="PS01032">
    <property type="entry name" value="PPM_1"/>
    <property type="match status" value="1"/>
</dbReference>
<evidence type="ECO:0000256" key="2">
    <source>
        <dbReference type="ARBA" id="ARBA00022801"/>
    </source>
</evidence>
<feature type="compositionally biased region" description="Gly residues" evidence="5">
    <location>
        <begin position="399"/>
        <end position="411"/>
    </location>
</feature>
<reference evidence="7" key="1">
    <citation type="submission" date="2020-01" db="EMBL/GenBank/DDBJ databases">
        <title>Development of genomics and gene disruption for Polysphondylium violaceum indicates a role for the polyketide synthase stlB in stalk morphogenesis.</title>
        <authorList>
            <person name="Narita B."/>
            <person name="Kawabe Y."/>
            <person name="Kin K."/>
            <person name="Saito T."/>
            <person name="Gibbs R."/>
            <person name="Kuspa A."/>
            <person name="Muzny D."/>
            <person name="Queller D."/>
            <person name="Richards S."/>
            <person name="Strassman J."/>
            <person name="Sucgang R."/>
            <person name="Worley K."/>
            <person name="Schaap P."/>
        </authorList>
    </citation>
    <scope>NUCLEOTIDE SEQUENCE</scope>
    <source>
        <strain evidence="7">QSvi11</strain>
    </source>
</reference>
<keyword evidence="8" id="KW-1185">Reference proteome</keyword>
<proteinExistence type="inferred from homology"/>
<dbReference type="GO" id="GO:0004722">
    <property type="term" value="F:protein serine/threonine phosphatase activity"/>
    <property type="evidence" value="ECO:0007669"/>
    <property type="project" value="InterPro"/>
</dbReference>
<evidence type="ECO:0000259" key="6">
    <source>
        <dbReference type="PROSITE" id="PS51746"/>
    </source>
</evidence>
<dbReference type="SMART" id="SM00331">
    <property type="entry name" value="PP2C_SIG"/>
    <property type="match status" value="1"/>
</dbReference>
<comment type="caution">
    <text evidence="7">The sequence shown here is derived from an EMBL/GenBank/DDBJ whole genome shotgun (WGS) entry which is preliminary data.</text>
</comment>
<dbReference type="InterPro" id="IPR001611">
    <property type="entry name" value="Leu-rich_rpt"/>
</dbReference>
<dbReference type="OrthoDB" id="10264738at2759"/>
<gene>
    <name evidence="7" type="ORF">CYY_006282</name>
</gene>
<accession>A0A8J4V3B0</accession>
<comment type="similarity">
    <text evidence="4">Belongs to the PP2C family.</text>
</comment>
<feature type="compositionally biased region" description="Low complexity" evidence="5">
    <location>
        <begin position="80"/>
        <end position="93"/>
    </location>
</feature>
<protein>
    <recommendedName>
        <fullName evidence="6">PPM-type phosphatase domain-containing protein</fullName>
    </recommendedName>
</protein>
<dbReference type="SMART" id="SM00332">
    <property type="entry name" value="PP2Cc"/>
    <property type="match status" value="1"/>
</dbReference>
<dbReference type="PANTHER" id="PTHR47992">
    <property type="entry name" value="PROTEIN PHOSPHATASE"/>
    <property type="match status" value="1"/>
</dbReference>
<dbReference type="InterPro" id="IPR001932">
    <property type="entry name" value="PPM-type_phosphatase-like_dom"/>
</dbReference>
<evidence type="ECO:0000313" key="7">
    <source>
        <dbReference type="EMBL" id="KAF2072407.1"/>
    </source>
</evidence>
<evidence type="ECO:0000256" key="3">
    <source>
        <dbReference type="ARBA" id="ARBA00022912"/>
    </source>
</evidence>
<evidence type="ECO:0000256" key="4">
    <source>
        <dbReference type="RuleBase" id="RU003465"/>
    </source>
</evidence>
<keyword evidence="2 4" id="KW-0378">Hydrolase</keyword>